<reference evidence="4 5" key="1">
    <citation type="journal article" date="2009" name="Science">
        <title>Genome sequence, comparative analysis, and population genetics of the domestic horse.</title>
        <authorList>
            <consortium name="Broad Institute Genome Sequencing Platform"/>
            <consortium name="Broad Institute Whole Genome Assembly Team"/>
            <person name="Wade C.M."/>
            <person name="Giulotto E."/>
            <person name="Sigurdsson S."/>
            <person name="Zoli M."/>
            <person name="Gnerre S."/>
            <person name="Imsland F."/>
            <person name="Lear T.L."/>
            <person name="Adelson D.L."/>
            <person name="Bailey E."/>
            <person name="Bellone R.R."/>
            <person name="Bloecker H."/>
            <person name="Distl O."/>
            <person name="Edgar R.C."/>
            <person name="Garber M."/>
            <person name="Leeb T."/>
            <person name="Mauceli E."/>
            <person name="MacLeod J.N."/>
            <person name="Penedo M.C.T."/>
            <person name="Raison J.M."/>
            <person name="Sharpe T."/>
            <person name="Vogel J."/>
            <person name="Andersson L."/>
            <person name="Antczak D.F."/>
            <person name="Biagi T."/>
            <person name="Binns M.M."/>
            <person name="Chowdhary B.P."/>
            <person name="Coleman S.J."/>
            <person name="Della Valle G."/>
            <person name="Fryc S."/>
            <person name="Guerin G."/>
            <person name="Hasegawa T."/>
            <person name="Hill E.W."/>
            <person name="Jurka J."/>
            <person name="Kiialainen A."/>
            <person name="Lindgren G."/>
            <person name="Liu J."/>
            <person name="Magnani E."/>
            <person name="Mickelson J.R."/>
            <person name="Murray J."/>
            <person name="Nergadze S.G."/>
            <person name="Onofrio R."/>
            <person name="Pedroni S."/>
            <person name="Piras M.F."/>
            <person name="Raudsepp T."/>
            <person name="Rocchi M."/>
            <person name="Roeed K.H."/>
            <person name="Ryder O.A."/>
            <person name="Searle S."/>
            <person name="Skow L."/>
            <person name="Swinburne J.E."/>
            <person name="Syvaenen A.C."/>
            <person name="Tozaki T."/>
            <person name="Valberg S.J."/>
            <person name="Vaudin M."/>
            <person name="White J.R."/>
            <person name="Zody M.C."/>
            <person name="Lander E.S."/>
            <person name="Lindblad-Toh K."/>
        </authorList>
    </citation>
    <scope>NUCLEOTIDE SEQUENCE [LARGE SCALE GENOMIC DNA]</scope>
    <source>
        <strain evidence="4 5">Thoroughbred</strain>
    </source>
</reference>
<evidence type="ECO:0000256" key="1">
    <source>
        <dbReference type="ARBA" id="ARBA00008183"/>
    </source>
</evidence>
<evidence type="ECO:0008006" key="6">
    <source>
        <dbReference type="Google" id="ProtNLM"/>
    </source>
</evidence>
<keyword evidence="2" id="KW-0410">Iron transport</keyword>
<dbReference type="AlphaFoldDB" id="A0A3Q2I751"/>
<dbReference type="GO" id="GO:0034986">
    <property type="term" value="F:iron chaperone activity"/>
    <property type="evidence" value="ECO:0000318"/>
    <property type="project" value="GO_Central"/>
</dbReference>
<dbReference type="PANTHER" id="PTHR16821">
    <property type="entry name" value="FRATAXIN"/>
    <property type="match status" value="1"/>
</dbReference>
<dbReference type="GO" id="GO:0006826">
    <property type="term" value="P:iron ion transport"/>
    <property type="evidence" value="ECO:0007669"/>
    <property type="project" value="UniProtKB-KW"/>
</dbReference>
<dbReference type="Proteomes" id="UP000002281">
    <property type="component" value="Chromosome 23"/>
</dbReference>
<accession>A0A3Q2I751</accession>
<protein>
    <recommendedName>
        <fullName evidence="6">Frataxin, mitochondrial</fullName>
    </recommendedName>
</protein>
<reference evidence="4" key="2">
    <citation type="submission" date="2025-08" db="UniProtKB">
        <authorList>
            <consortium name="Ensembl"/>
        </authorList>
    </citation>
    <scope>IDENTIFICATION</scope>
    <source>
        <strain evidence="4">Thoroughbred</strain>
    </source>
</reference>
<dbReference type="InParanoid" id="A0A3Q2I751"/>
<dbReference type="GeneTree" id="ENSGT00390000005811"/>
<dbReference type="Ensembl" id="ENSECAT00000030551.3">
    <property type="protein sequence ID" value="ENSECAP00000041588.3"/>
    <property type="gene ID" value="ENSECAG00000037786.3"/>
</dbReference>
<keyword evidence="2" id="KW-0813">Transport</keyword>
<organism evidence="4 5">
    <name type="scientific">Equus caballus</name>
    <name type="common">Horse</name>
    <dbReference type="NCBI Taxonomy" id="9796"/>
    <lineage>
        <taxon>Eukaryota</taxon>
        <taxon>Metazoa</taxon>
        <taxon>Chordata</taxon>
        <taxon>Craniata</taxon>
        <taxon>Vertebrata</taxon>
        <taxon>Euteleostomi</taxon>
        <taxon>Mammalia</taxon>
        <taxon>Eutheria</taxon>
        <taxon>Laurasiatheria</taxon>
        <taxon>Perissodactyla</taxon>
        <taxon>Equidae</taxon>
        <taxon>Equus</taxon>
    </lineage>
</organism>
<evidence type="ECO:0000313" key="4">
    <source>
        <dbReference type="Ensembl" id="ENSECAP00000041588.3"/>
    </source>
</evidence>
<dbReference type="GO" id="GO:0005739">
    <property type="term" value="C:mitochondrion"/>
    <property type="evidence" value="ECO:0000318"/>
    <property type="project" value="GO_Central"/>
</dbReference>
<sequence length="155" mass="17189">TNLNNQGRGWLLLGFPCSSLNETTYERLAEETLDSLVEFHEDLADKPYKFEDGDISFGSDILTVKLGGDLGTYVVNKQTPNKQIWLSPPSSIPSRTRKTQVRSGDGVALHELLATELTKALKTNLDLPSPDYCRKDAKSLTKTRGEKSTSISSWI</sequence>
<dbReference type="Gene3D" id="3.30.920.10">
    <property type="entry name" value="Frataxin/CyaY"/>
    <property type="match status" value="1"/>
</dbReference>
<evidence type="ECO:0000313" key="5">
    <source>
        <dbReference type="Proteomes" id="UP000002281"/>
    </source>
</evidence>
<dbReference type="PROSITE" id="PS50810">
    <property type="entry name" value="FRATAXIN_2"/>
    <property type="match status" value="1"/>
</dbReference>
<dbReference type="GO" id="GO:0016226">
    <property type="term" value="P:iron-sulfur cluster assembly"/>
    <property type="evidence" value="ECO:0000318"/>
    <property type="project" value="GO_Central"/>
</dbReference>
<reference evidence="4" key="3">
    <citation type="submission" date="2025-09" db="UniProtKB">
        <authorList>
            <consortium name="Ensembl"/>
        </authorList>
    </citation>
    <scope>IDENTIFICATION</scope>
    <source>
        <strain evidence="4">Thoroughbred</strain>
    </source>
</reference>
<dbReference type="Bgee" id="ENSECAG00000037786">
    <property type="expression patterns" value="Expressed in cerebellum and 6 other cell types or tissues"/>
</dbReference>
<evidence type="ECO:0000256" key="3">
    <source>
        <dbReference type="ARBA" id="ARBA00023004"/>
    </source>
</evidence>
<dbReference type="PANTHER" id="PTHR16821:SF2">
    <property type="entry name" value="FRATAXIN, MITOCHONDRIAL"/>
    <property type="match status" value="1"/>
</dbReference>
<dbReference type="InterPro" id="IPR036524">
    <property type="entry name" value="Frataxin/CyaY_sf"/>
</dbReference>
<dbReference type="PRINTS" id="PR00904">
    <property type="entry name" value="FRATAXIN"/>
</dbReference>
<evidence type="ECO:0000256" key="2">
    <source>
        <dbReference type="ARBA" id="ARBA00022496"/>
    </source>
</evidence>
<dbReference type="InterPro" id="IPR002908">
    <property type="entry name" value="Frataxin/CyaY"/>
</dbReference>
<dbReference type="STRING" id="9796.ENSECAP00000041588"/>
<name>A0A3Q2I751_HORSE</name>
<dbReference type="GO" id="GO:0008199">
    <property type="term" value="F:ferric iron binding"/>
    <property type="evidence" value="ECO:0000318"/>
    <property type="project" value="GO_Central"/>
</dbReference>
<keyword evidence="2" id="KW-0406">Ion transport</keyword>
<keyword evidence="3" id="KW-0408">Iron</keyword>
<dbReference type="SUPFAM" id="SSF55387">
    <property type="entry name" value="Frataxin/Nqo15-like"/>
    <property type="match status" value="1"/>
</dbReference>
<dbReference type="GO" id="GO:0008198">
    <property type="term" value="F:ferrous iron binding"/>
    <property type="evidence" value="ECO:0000318"/>
    <property type="project" value="GO_Central"/>
</dbReference>
<dbReference type="SMART" id="SM01219">
    <property type="entry name" value="Frataxin_Cyay"/>
    <property type="match status" value="1"/>
</dbReference>
<dbReference type="GO" id="GO:0051537">
    <property type="term" value="F:2 iron, 2 sulfur cluster binding"/>
    <property type="evidence" value="ECO:0000318"/>
    <property type="project" value="GO_Central"/>
</dbReference>
<dbReference type="PaxDb" id="9796-ENSECAP00000041588"/>
<dbReference type="Pfam" id="PF01491">
    <property type="entry name" value="Frataxin_Cyay"/>
    <property type="match status" value="1"/>
</dbReference>
<proteinExistence type="inferred from homology"/>
<comment type="similarity">
    <text evidence="1">Belongs to the frataxin family.</text>
</comment>
<keyword evidence="5" id="KW-1185">Reference proteome</keyword>